<accession>A0ABP8JNL2</accession>
<gene>
    <name evidence="2" type="ORF">GCM10023167_22420</name>
</gene>
<organism evidence="2 3">
    <name type="scientific">Brevibacterium pityocampae</name>
    <dbReference type="NCBI Taxonomy" id="506594"/>
    <lineage>
        <taxon>Bacteria</taxon>
        <taxon>Bacillati</taxon>
        <taxon>Actinomycetota</taxon>
        <taxon>Actinomycetes</taxon>
        <taxon>Micrococcales</taxon>
        <taxon>Brevibacteriaceae</taxon>
        <taxon>Brevibacterium</taxon>
    </lineage>
</organism>
<dbReference type="Pfam" id="PF13565">
    <property type="entry name" value="HTH_32"/>
    <property type="match status" value="1"/>
</dbReference>
<feature type="domain" description="Integrase catalytic" evidence="1">
    <location>
        <begin position="155"/>
        <end position="235"/>
    </location>
</feature>
<keyword evidence="3" id="KW-1185">Reference proteome</keyword>
<name>A0ABP8JNL2_9MICO</name>
<dbReference type="InterPro" id="IPR001584">
    <property type="entry name" value="Integrase_cat-core"/>
</dbReference>
<evidence type="ECO:0000259" key="1">
    <source>
        <dbReference type="PROSITE" id="PS50994"/>
    </source>
</evidence>
<dbReference type="InterPro" id="IPR009057">
    <property type="entry name" value="Homeodomain-like_sf"/>
</dbReference>
<dbReference type="RefSeq" id="WP_345032148.1">
    <property type="nucleotide sequence ID" value="NZ_BAABGL010000017.1"/>
</dbReference>
<evidence type="ECO:0000313" key="3">
    <source>
        <dbReference type="Proteomes" id="UP001500642"/>
    </source>
</evidence>
<comment type="caution">
    <text evidence="2">The sequence shown here is derived from an EMBL/GenBank/DDBJ whole genome shotgun (WGS) entry which is preliminary data.</text>
</comment>
<dbReference type="Gene3D" id="3.30.420.10">
    <property type="entry name" value="Ribonuclease H-like superfamily/Ribonuclease H"/>
    <property type="match status" value="1"/>
</dbReference>
<sequence length="235" mass="26023">MAGGTQPANPESASTRENTAAARWQVLRRHVEDGTTLTTLAATEGIGLRTLQRWHAAYRRHGIAGLSPTAPPKRERKIHPELLTLIEGLALVKPRLSTAAITRKARAIAEMHGWETVSYSTVRSIVTAMDPGMLTLAHRGSAAYRDTYEIVWRHRAERPNATWQVDHTELDILIQDANGKPARPWLTVILDDYSRAVCGYMVFLGAPSALNTALALRHGIWTKNWGVSRFLDSSS</sequence>
<dbReference type="InterPro" id="IPR036397">
    <property type="entry name" value="RNaseH_sf"/>
</dbReference>
<dbReference type="Proteomes" id="UP001500642">
    <property type="component" value="Unassembled WGS sequence"/>
</dbReference>
<proteinExistence type="predicted"/>
<dbReference type="InterPro" id="IPR036388">
    <property type="entry name" value="WH-like_DNA-bd_sf"/>
</dbReference>
<dbReference type="InterPro" id="IPR012337">
    <property type="entry name" value="RNaseH-like_sf"/>
</dbReference>
<dbReference type="SUPFAM" id="SSF46689">
    <property type="entry name" value="Homeodomain-like"/>
    <property type="match status" value="1"/>
</dbReference>
<dbReference type="PROSITE" id="PS50994">
    <property type="entry name" value="INTEGRASE"/>
    <property type="match status" value="1"/>
</dbReference>
<protein>
    <recommendedName>
        <fullName evidence="1">Integrase catalytic domain-containing protein</fullName>
    </recommendedName>
</protein>
<dbReference type="SUPFAM" id="SSF53098">
    <property type="entry name" value="Ribonuclease H-like"/>
    <property type="match status" value="1"/>
</dbReference>
<dbReference type="Gene3D" id="1.10.10.10">
    <property type="entry name" value="Winged helix-like DNA-binding domain superfamily/Winged helix DNA-binding domain"/>
    <property type="match status" value="1"/>
</dbReference>
<dbReference type="EMBL" id="BAABGL010000017">
    <property type="protein sequence ID" value="GAA4393405.1"/>
    <property type="molecule type" value="Genomic_DNA"/>
</dbReference>
<reference evidence="3" key="1">
    <citation type="journal article" date="2019" name="Int. J. Syst. Evol. Microbiol.">
        <title>The Global Catalogue of Microorganisms (GCM) 10K type strain sequencing project: providing services to taxonomists for standard genome sequencing and annotation.</title>
        <authorList>
            <consortium name="The Broad Institute Genomics Platform"/>
            <consortium name="The Broad Institute Genome Sequencing Center for Infectious Disease"/>
            <person name="Wu L."/>
            <person name="Ma J."/>
        </authorList>
    </citation>
    <scope>NUCLEOTIDE SEQUENCE [LARGE SCALE GENOMIC DNA]</scope>
    <source>
        <strain evidence="3">JCM 17808</strain>
    </source>
</reference>
<evidence type="ECO:0000313" key="2">
    <source>
        <dbReference type="EMBL" id="GAA4393405.1"/>
    </source>
</evidence>